<gene>
    <name evidence="3" type="ORF">Acaty_c1039</name>
</gene>
<dbReference type="CDD" id="cd03809">
    <property type="entry name" value="GT4_MtfB-like"/>
    <property type="match status" value="2"/>
</dbReference>
<dbReference type="Pfam" id="PF00534">
    <property type="entry name" value="Glycos_transf_1"/>
    <property type="match status" value="3"/>
</dbReference>
<keyword evidence="3" id="KW-0328">Glycosyltransferase</keyword>
<evidence type="ECO:0000313" key="3">
    <source>
        <dbReference type="EMBL" id="AIA54911.1"/>
    </source>
</evidence>
<dbReference type="GO" id="GO:0016757">
    <property type="term" value="F:glycosyltransferase activity"/>
    <property type="evidence" value="ECO:0007669"/>
    <property type="project" value="UniProtKB-KW"/>
</dbReference>
<dbReference type="PANTHER" id="PTHR46401:SF2">
    <property type="entry name" value="GLYCOSYLTRANSFERASE WBBK-RELATED"/>
    <property type="match status" value="1"/>
</dbReference>
<dbReference type="Proteomes" id="UP000005522">
    <property type="component" value="Chromosome"/>
</dbReference>
<sequence length="1085" mass="122607">MSEASKQEAIDYLDFPPTQIACVQNACDNRFQPIKLTAAQNEYLKRKYNIDRPFVMNAGGADHRKNLDGLFRAFALLPAKLRQSYALTLVGWEVAEQKPQLLNIAQQAGLRESELIFTGYVQDDDLALLYNACTLFVFPSWHEGFGLPVLEAMACGKAVIAANSSSLPEVIGRLDALFAPRDDVALSAKMAEVLNNPEFRQELERHGLEQAKKFSWNASAQCAWQALEALHRSHKKPQMTLPLSQRPRLAFVSPLPPEKTGIADYAAELLPELARHYEITVIVQQAEVIDAWVQANAPIRDVAWFRQHAAGFDRILYQIGNSDKHVFMFGLLADIPGVIVLHDFFMSGVYGWVMEESQEYRRHWTKNIYHSHGWPALLQRFKNEKAIWEWPCNLSVLNQSLGVIIHSDFSRRLAQNFYGDRVANDWALIPHLRTSADHIDKKSARKQLGISETSFILCSFGVLGPSKLNTRLLDAWLASPLANDTRCRLVFVGENDGGDYGKTLLEQIEQNPANNRINITGWVDIDAYRLWLAAADVAVQLRTLSRGETSGTVLDCMNYGLPTIINAHGSMADSPEDVVWMLPDEFTDAQLRDALLALWKDPALRSELGARARSHILSKHNPRQCADQYAQAIERMYRNANLGVQGVVQTLPRLTPHLVPGELPAFASALSNNIPPRPRRPQLLLDVSTLIKTDLWSGIERVTRSLLREIALSEDLPWHVEPVYAVADQPGFRYARKFMCRFLGIPDDWAEDAPIQLWHGDVFLGLDYSPSIIPTQESTLKNWSARGIRLYFVVHDLLPVTLPEVFPEGSAQHQQRWLETMSLFDGAICVSRHVADELFEWLQVFGKKRERPFCIDWFHHGADLENSAPTRGLPSDAEKTLSAFTQRTTFLMVGTIEPRKGYLQTLQAFDRVWAQGVDANLVIVGKEGWKPLPDAQRRDIPQTMLALRSHPELGQRLFWLDGISDEYLEKVYAAASCLIAASFDEGFGLPLIEAAKHGLPLLVRDIPVFREVTANHAYIFENNRTPEAISTAVQTWLDLYKKGAQPRSDEMPIQTWHQSAQQVLSAIHPQKQHYKSWLPDGVRRF</sequence>
<feature type="domain" description="Glycosyl transferase family 1" evidence="2">
    <location>
        <begin position="884"/>
        <end position="1042"/>
    </location>
</feature>
<feature type="domain" description="Glycosyl transferase family 1" evidence="2">
    <location>
        <begin position="441"/>
        <end position="614"/>
    </location>
</feature>
<protein>
    <submittedName>
        <fullName evidence="3">Mannosyltransferase</fullName>
    </submittedName>
</protein>
<dbReference type="KEGG" id="acz:Acaty_c1039"/>
<dbReference type="GO" id="GO:0009103">
    <property type="term" value="P:lipopolysaccharide biosynthetic process"/>
    <property type="evidence" value="ECO:0007669"/>
    <property type="project" value="TreeGrafter"/>
</dbReference>
<dbReference type="EMBL" id="CP005986">
    <property type="protein sequence ID" value="AIA54911.1"/>
    <property type="molecule type" value="Genomic_DNA"/>
</dbReference>
<reference evidence="3 4" key="1">
    <citation type="journal article" date="2009" name="J. Bacteriol.">
        <title>Draft genome sequence of the extremely acidophilic bacterium Acidithiobacillus caldus ATCC 51756 reveals metabolic versatility in the genus Acidithiobacillus.</title>
        <authorList>
            <person name="Valdes J."/>
            <person name="Quatrini R."/>
            <person name="Hallberg K."/>
            <person name="Dopson M."/>
            <person name="Valenzuela P.D."/>
            <person name="Holmes D.S."/>
        </authorList>
    </citation>
    <scope>NUCLEOTIDE SEQUENCE [LARGE SCALE GENOMIC DNA]</scope>
    <source>
        <strain evidence="4">ATCC 51756 / DSM 8584 / KU</strain>
    </source>
</reference>
<dbReference type="eggNOG" id="COG0438">
    <property type="taxonomic scope" value="Bacteria"/>
</dbReference>
<proteinExistence type="predicted"/>
<dbReference type="InterPro" id="IPR001296">
    <property type="entry name" value="Glyco_trans_1"/>
</dbReference>
<feature type="domain" description="Glycosyl transferase family 1" evidence="2">
    <location>
        <begin position="46"/>
        <end position="207"/>
    </location>
</feature>
<dbReference type="HOGENOM" id="CLU_005199_0_1_6"/>
<accession>A0A059ZY37</accession>
<dbReference type="AlphaFoldDB" id="A0A059ZY37"/>
<dbReference type="Gene3D" id="3.40.50.2000">
    <property type="entry name" value="Glycogen Phosphorylase B"/>
    <property type="match status" value="3"/>
</dbReference>
<organism evidence="3 4">
    <name type="scientific">Acidithiobacillus caldus (strain ATCC 51756 / DSM 8584 / KU)</name>
    <dbReference type="NCBI Taxonomy" id="637389"/>
    <lineage>
        <taxon>Bacteria</taxon>
        <taxon>Pseudomonadati</taxon>
        <taxon>Pseudomonadota</taxon>
        <taxon>Acidithiobacillia</taxon>
        <taxon>Acidithiobacillales</taxon>
        <taxon>Acidithiobacillaceae</taxon>
        <taxon>Acidithiobacillus</taxon>
    </lineage>
</organism>
<name>A0A059ZY37_ACICK</name>
<keyword evidence="1 3" id="KW-0808">Transferase</keyword>
<dbReference type="SUPFAM" id="SSF53756">
    <property type="entry name" value="UDP-Glycosyltransferase/glycogen phosphorylase"/>
    <property type="match status" value="3"/>
</dbReference>
<evidence type="ECO:0000259" key="2">
    <source>
        <dbReference type="Pfam" id="PF00534"/>
    </source>
</evidence>
<evidence type="ECO:0000256" key="1">
    <source>
        <dbReference type="ARBA" id="ARBA00022679"/>
    </source>
</evidence>
<dbReference type="CDD" id="cd03801">
    <property type="entry name" value="GT4_PimA-like"/>
    <property type="match status" value="1"/>
</dbReference>
<dbReference type="PANTHER" id="PTHR46401">
    <property type="entry name" value="GLYCOSYLTRANSFERASE WBBK-RELATED"/>
    <property type="match status" value="1"/>
</dbReference>
<evidence type="ECO:0000313" key="4">
    <source>
        <dbReference type="Proteomes" id="UP000005522"/>
    </source>
</evidence>